<evidence type="ECO:0000259" key="11">
    <source>
        <dbReference type="PROSITE" id="PS50853"/>
    </source>
</evidence>
<keyword evidence="7" id="KW-0472">Membrane</keyword>
<dbReference type="InterPro" id="IPR039155">
    <property type="entry name" value="MLEC"/>
</dbReference>
<feature type="signal peptide" evidence="10">
    <location>
        <begin position="1"/>
        <end position="35"/>
    </location>
</feature>
<comment type="subcellular location">
    <subcellularLocation>
        <location evidence="1">Endoplasmic reticulum membrane</location>
        <topology evidence="1">Single-pass type I membrane protein</topology>
    </subcellularLocation>
</comment>
<evidence type="ECO:0000313" key="13">
    <source>
        <dbReference type="Proteomes" id="UP001165653"/>
    </source>
</evidence>
<feature type="domain" description="Fibronectin type-III" evidence="11">
    <location>
        <begin position="2113"/>
        <end position="2200"/>
    </location>
</feature>
<sequence>MKSVPSSYRAPSRARLLCSVASLLAVAALAPVASAQSPAFSYSRVNGLKVGNNNKASKVTSLQFGPDNRLYYVQVNGVVGHCIVTRVAKDNYQATDLQTIDLVKNIPNYDDDGTFNPSLTTRQATGILVTGTAANPVIYVTSSDPREGAGSGATDLNLDTNSGTISRLAKNGSGVWEKVDIVRGLPRSEENHATNGLTISDDGNTLYVAQGGSTNAGAPSNNFAFACEQALAAAVLSIDLSVINAMPVQTDSHGQKYLYNLPTVNDPNPARTDVLPGDLNYADANDPFGGNDGLNQARIVQGGPVQIHASGFRNPYDVMIAKTPHKAGKMYTIDNAANSGWGGYPKNHGTPGVTNEWVSGEPGTVNNKDGLHRITGTGYYGGHPHPLRANPASAGWTRYDGGTGGAGLVFSSTPTVDWPPVPVGMADPQQASFLMPDSAANPDLTTNTASTTGLAEYTAGNFGGQMIGNIICAQFNGGVAPQPKGAVQRIVLNQDGTQVLSKSIIFEVSDYGSPLDIAIPGPDTAPALAGTIFVGHYLTSDPGITVLEPTDFESGGGVCTGLDSFTLDEDADGYSNADEIDNLSDPCSPAIRPSDFDGDFLSDLLDTDDDNDGIADSQDVFPIDALNGKNVTPPLEYNLFNTMHGFFAIGFTGAMLEPGLDYTARMNTADIIAGGTAGLYTDPSMGPGTPHGSANTQMNAFQFGVSVDEVTGPFRVISGLGGLLFNGTPTGTQSHGIFIGNGDQDNYVQVAVNANGGPGAIEIVHEEDGVILSQSMTPQPGLFSDVVQLSFLVDPIAGTVQPGYAIGTGSFINVGSPLSVSGKILDCLRGKTALAVGLLGSTGTGPVFNATWDYFKVLPIASTASAKLTVNSGSGSILSSSTNTSGSFQLENTSTGGQKIVDVKIDLSTALLPDVVFDPFGTAGDLDGKGFQLDSFNGSGPVPTGSFEDFHNGVDSIEGFNSLRISCSPTTGFGPGNLLTFSSDVDPTSVKGVVGPGPNHAASVSGLELTGTTVTVTFDDGTVRKVRNAGLTAGDGHTNKRSVGVLHQDNLPTPTVSVPGKSSPFITNSQPTVRVVGAPGKNVQVWTFQTGLYSDPVIPAYDIDPFEANNVIVFDVEDAVIGAAGYVDVAVTLSSENGGINYVSALLIDGVKRSSSSNILVIDYDPASGSGNALLRVNAGGASYVDTANNSWAADTGFTSGSTQTYANEISGTDDDTLYQSFRFDNSPSTPLDYSFAVPNGNYEVKLHFAETWNGITAAGQRVFDVLLENQIVLNDYDVFAVAGPNNARVEAFQTTVSDGQLTIGLRNVIQNPFICAIEVFSLGGGPGNDTTPPSAPGSLATTNLKAGSLTLNWTAATDDTAVTGYRIFRDGVEIATTANLAIPQTGLTPQTEYDYEVEAYDAAGNLSPRATLSVTTPADSENPTTPVNFRAFAGNGSASLSWLASSDDAAVTGYRVYRDGVLLATVTSLTYSESGLTNGTNYLYEVIAIDATGKTSAPASAIVRPRAIAGVTLRMDAGSTVDTVDSLGNTWVADFGYNAGLLDSSSLAIANTNDDVIYRTRRYDGPSGAELKYTLPVPNGDYELRLHFVETTSTFQTAGARVFDVKVQNQLALDDLDIFATAGYATALVTPIPVTVTNGNVVIEFLHIANKNNPTIAGIELYALEPPPADTLAPTAPGSLAVTGVTAGSVSLSWTASIDNVGVTAYRVSRNGGAPTTVTGLSFTDTGLAPGTLYNYSVVAVDAADNASTASTIQGTTLSDTVPPSAPGGLTGNSGNAMATLAWNASTDDVGVTGYRVYRDNVLIETVNTLGYTSVGLTNETTYVFKVTAIDAVGNESAPSQVSITPRALGPAVVRVDCGSNTDFVDPQGNTWSADFGFFGAPDFGYTPTNSTTNSITGTDKQTIYKTSRMKNRNSSRVLKYNFPVTNGQYEVRLHFSEFHTQPPVAVGYRVFNVLAEGTTALANFDIYATGGKDAAVVQTIPVNVADGSLTLDFTVVAQNPSVSAIEVFPILSGGAGESDPPSAPGSLATSNITSNSVTLSWTASTDNVGVTGYRIYRNSVLVNTVTGLTFTNGGLSSGTLYNYSVVAYDAAGNVSLPATISATTLSPDLEAPSIPTSLAGTPGLSQVALTWTASTDNVGVTGYRVYRDGNLITTVPTPGYTDTGLSSATEFDYEVIAIDAAGNTSAAATLTTSTLTDTQVPTVPGSLAATPSFTSVVLSWNASTDNAGVIGYRVYRGATLLATVPVPGYEDTGLTPGTSYHYEVRAIDSANNASNAATVDTATLADTQAPTVPVGFDATPGNGSVSLAWNNSTDNVGVVSYQIRRNSVVIATVPTPGYSDTGLVNGTLYLYEVRALDAVGNASAAATDSAKPRALGTYALRVDAGSTEDFVDGSGNTWLADVGYNSGSSFTTNNAIVGTEDDALYKSERYDGSAEGANLEYAFPITNGAYEVRLHFAETYNLITAPGQRVFDVTAEGNIAIDDLDIFARVGANRALVVTFPVTVADGTLDLEFLRGIQNPKVCALEILAIQGAAVPTFEQWLTSHGLTGQTAADSDGGGLDNLAEFELQLDPNDPNDDLSFSLSVQRQAGQAVITLPVLKPIGNYYVHRDNDLSGIANVANRIDTITKAEIEVMTPAQRASYTVQDNAGGARSFYQLIFEPVAE</sequence>
<keyword evidence="5" id="KW-0256">Endoplasmic reticulum</keyword>
<comment type="similarity">
    <text evidence="2">Belongs to the malectin family.</text>
</comment>
<feature type="domain" description="Fibronectin type-III" evidence="11">
    <location>
        <begin position="2202"/>
        <end position="2289"/>
    </location>
</feature>
<dbReference type="PROSITE" id="PS50853">
    <property type="entry name" value="FN3"/>
    <property type="match status" value="5"/>
</dbReference>
<evidence type="ECO:0000256" key="8">
    <source>
        <dbReference type="ARBA" id="ARBA00023180"/>
    </source>
</evidence>
<dbReference type="InterPro" id="IPR008979">
    <property type="entry name" value="Galactose-bd-like_sf"/>
</dbReference>
<dbReference type="Gene3D" id="4.10.1080.10">
    <property type="entry name" value="TSP type-3 repeat"/>
    <property type="match status" value="1"/>
</dbReference>
<evidence type="ECO:0000256" key="7">
    <source>
        <dbReference type="ARBA" id="ARBA00023136"/>
    </source>
</evidence>
<keyword evidence="8" id="KW-0325">Glycoprotein</keyword>
<reference evidence="12" key="1">
    <citation type="submission" date="2022-10" db="EMBL/GenBank/DDBJ databases">
        <title>Luteolibacter sp. GHJ8, whole genome shotgun sequencing project.</title>
        <authorList>
            <person name="Zhao G."/>
            <person name="Shen L."/>
        </authorList>
    </citation>
    <scope>NUCLEOTIDE SEQUENCE</scope>
    <source>
        <strain evidence="12">GHJ8</strain>
    </source>
</reference>
<feature type="chain" id="PRO_5046074997" evidence="10">
    <location>
        <begin position="36"/>
        <end position="2666"/>
    </location>
</feature>
<dbReference type="InterPro" id="IPR013783">
    <property type="entry name" value="Ig-like_fold"/>
</dbReference>
<comment type="caution">
    <text evidence="12">The sequence shown here is derived from an EMBL/GenBank/DDBJ whole genome shotgun (WGS) entry which is preliminary data.</text>
</comment>
<dbReference type="SMART" id="SM00060">
    <property type="entry name" value="FN3"/>
    <property type="match status" value="8"/>
</dbReference>
<keyword evidence="9" id="KW-0119">Carbohydrate metabolism</keyword>
<dbReference type="InterPro" id="IPR021720">
    <property type="entry name" value="Malectin_dom"/>
</dbReference>
<evidence type="ECO:0000256" key="1">
    <source>
        <dbReference type="ARBA" id="ARBA00004115"/>
    </source>
</evidence>
<evidence type="ECO:0000256" key="5">
    <source>
        <dbReference type="ARBA" id="ARBA00022824"/>
    </source>
</evidence>
<dbReference type="PANTHER" id="PTHR13460:SF0">
    <property type="entry name" value="MALECTIN"/>
    <property type="match status" value="1"/>
</dbReference>
<feature type="domain" description="Fibronectin type-III" evidence="11">
    <location>
        <begin position="1677"/>
        <end position="1765"/>
    </location>
</feature>
<gene>
    <name evidence="12" type="ORF">OJ996_14505</name>
</gene>
<keyword evidence="6" id="KW-1133">Transmembrane helix</keyword>
<evidence type="ECO:0000256" key="2">
    <source>
        <dbReference type="ARBA" id="ARBA00009141"/>
    </source>
</evidence>
<name>A0ABT3G6C3_9BACT</name>
<evidence type="ECO:0000256" key="4">
    <source>
        <dbReference type="ARBA" id="ARBA00022729"/>
    </source>
</evidence>
<dbReference type="Proteomes" id="UP001165653">
    <property type="component" value="Unassembled WGS sequence"/>
</dbReference>
<dbReference type="PANTHER" id="PTHR13460">
    <property type="match status" value="1"/>
</dbReference>
<dbReference type="InterPro" id="IPR003961">
    <property type="entry name" value="FN3_dom"/>
</dbReference>
<dbReference type="Gene3D" id="2.60.120.430">
    <property type="entry name" value="Galactose-binding lectin"/>
    <property type="match status" value="4"/>
</dbReference>
<protein>
    <submittedName>
        <fullName evidence="12">Malectin domain-containing carbohydrate-binding protein</fullName>
    </submittedName>
</protein>
<feature type="domain" description="Fibronectin type-III" evidence="11">
    <location>
        <begin position="2025"/>
        <end position="2110"/>
    </location>
</feature>
<organism evidence="12 13">
    <name type="scientific">Luteolibacter rhizosphaerae</name>
    <dbReference type="NCBI Taxonomy" id="2989719"/>
    <lineage>
        <taxon>Bacteria</taxon>
        <taxon>Pseudomonadati</taxon>
        <taxon>Verrucomicrobiota</taxon>
        <taxon>Verrucomicrobiia</taxon>
        <taxon>Verrucomicrobiales</taxon>
        <taxon>Verrucomicrobiaceae</taxon>
        <taxon>Luteolibacter</taxon>
    </lineage>
</organism>
<keyword evidence="13" id="KW-1185">Reference proteome</keyword>
<evidence type="ECO:0000256" key="3">
    <source>
        <dbReference type="ARBA" id="ARBA00022692"/>
    </source>
</evidence>
<feature type="domain" description="Fibronectin type-III" evidence="11">
    <location>
        <begin position="1336"/>
        <end position="1420"/>
    </location>
</feature>
<dbReference type="CDD" id="cd00063">
    <property type="entry name" value="FN3"/>
    <property type="match status" value="5"/>
</dbReference>
<dbReference type="SUPFAM" id="SSF49265">
    <property type="entry name" value="Fibronectin type III"/>
    <property type="match status" value="4"/>
</dbReference>
<evidence type="ECO:0000256" key="10">
    <source>
        <dbReference type="SAM" id="SignalP"/>
    </source>
</evidence>
<evidence type="ECO:0000313" key="12">
    <source>
        <dbReference type="EMBL" id="MCW1914795.1"/>
    </source>
</evidence>
<dbReference type="EMBL" id="JAPDDR010000007">
    <property type="protein sequence ID" value="MCW1914795.1"/>
    <property type="molecule type" value="Genomic_DNA"/>
</dbReference>
<evidence type="ECO:0000256" key="6">
    <source>
        <dbReference type="ARBA" id="ARBA00022989"/>
    </source>
</evidence>
<accession>A0ABT3G6C3</accession>
<dbReference type="InterPro" id="IPR028974">
    <property type="entry name" value="TSP_type-3_rpt"/>
</dbReference>
<dbReference type="InterPro" id="IPR036116">
    <property type="entry name" value="FN3_sf"/>
</dbReference>
<evidence type="ECO:0000256" key="9">
    <source>
        <dbReference type="ARBA" id="ARBA00023277"/>
    </source>
</evidence>
<proteinExistence type="inferred from homology"/>
<dbReference type="SUPFAM" id="SSF49785">
    <property type="entry name" value="Galactose-binding domain-like"/>
    <property type="match status" value="4"/>
</dbReference>
<dbReference type="Pfam" id="PF11721">
    <property type="entry name" value="Malectin"/>
    <property type="match status" value="4"/>
</dbReference>
<keyword evidence="3" id="KW-0812">Transmembrane</keyword>
<dbReference type="Pfam" id="PF00041">
    <property type="entry name" value="fn3"/>
    <property type="match status" value="3"/>
</dbReference>
<dbReference type="Gene3D" id="2.60.40.10">
    <property type="entry name" value="Immunoglobulins"/>
    <property type="match status" value="8"/>
</dbReference>
<dbReference type="RefSeq" id="WP_264514330.1">
    <property type="nucleotide sequence ID" value="NZ_JAPDDR010000007.1"/>
</dbReference>
<keyword evidence="4 10" id="KW-0732">Signal</keyword>